<dbReference type="PANTHER" id="PTHR35330">
    <property type="entry name" value="SIROHEME BIOSYNTHESIS PROTEIN MET8"/>
    <property type="match status" value="1"/>
</dbReference>
<accession>N6V0V5</accession>
<dbReference type="Gene3D" id="1.10.8.610">
    <property type="entry name" value="SirC, precorrin-2 dehydrogenase, C-terminal helical domain-like"/>
    <property type="match status" value="1"/>
</dbReference>
<keyword evidence="8" id="KW-1185">Reference proteome</keyword>
<dbReference type="InterPro" id="IPR042518">
    <property type="entry name" value="SirC_C"/>
</dbReference>
<dbReference type="Proteomes" id="UP000053695">
    <property type="component" value="Unassembled WGS sequence"/>
</dbReference>
<evidence type="ECO:0000256" key="1">
    <source>
        <dbReference type="ARBA" id="ARBA00005010"/>
    </source>
</evidence>
<dbReference type="Gene3D" id="3.40.50.720">
    <property type="entry name" value="NAD(P)-binding Rossmann-like Domain"/>
    <property type="match status" value="1"/>
</dbReference>
<dbReference type="EC" id="1.3.1.76" evidence="2"/>
<dbReference type="PANTHER" id="PTHR35330:SF1">
    <property type="entry name" value="SIROHEME BIOSYNTHESIS PROTEIN MET8"/>
    <property type="match status" value="1"/>
</dbReference>
<protein>
    <recommendedName>
        <fullName evidence="2">precorrin-2 dehydrogenase</fullName>
        <ecNumber evidence="2">1.3.1.76</ecNumber>
    </recommendedName>
</protein>
<dbReference type="GO" id="GO:0043115">
    <property type="term" value="F:precorrin-2 dehydrogenase activity"/>
    <property type="evidence" value="ECO:0007669"/>
    <property type="project" value="UniProtKB-EC"/>
</dbReference>
<sequence>MLPILLSFENKKVAVFGCGEVGKRRALKILKNGGNVDIYSKNFDNEIKKIKNDRLKLINVDLNKLSDEELREIIKDYDFIVAAVNEEINRRIVKIANELNKFVNASNLMSGVNFILPAYTEVNGVIFSIYTRGKSPMLAKKIRILVENIIRDQDISFLSEFREFLKEIVPNQKDRKKVIEELFNNKEFREELKKIVMRVLNDHSSKS</sequence>
<dbReference type="GO" id="GO:0019354">
    <property type="term" value="P:siroheme biosynthetic process"/>
    <property type="evidence" value="ECO:0007669"/>
    <property type="project" value="UniProtKB-UniPathway"/>
</dbReference>
<evidence type="ECO:0000256" key="2">
    <source>
        <dbReference type="ARBA" id="ARBA00012400"/>
    </source>
</evidence>
<dbReference type="STRING" id="1069083.GCA_000371805_00524"/>
<dbReference type="InterPro" id="IPR006367">
    <property type="entry name" value="Sirohaem_synthase_N"/>
</dbReference>
<comment type="caution">
    <text evidence="7">The sequence shown here is derived from an EMBL/GenBank/DDBJ whole genome shotgun (WGS) entry which is preliminary data.</text>
</comment>
<evidence type="ECO:0000256" key="3">
    <source>
        <dbReference type="ARBA" id="ARBA00023002"/>
    </source>
</evidence>
<organism evidence="7 8">
    <name type="scientific">Methanocaldococcus villosus KIN24-T80</name>
    <dbReference type="NCBI Taxonomy" id="1069083"/>
    <lineage>
        <taxon>Archaea</taxon>
        <taxon>Methanobacteriati</taxon>
        <taxon>Methanobacteriota</taxon>
        <taxon>Methanomada group</taxon>
        <taxon>Methanococci</taxon>
        <taxon>Methanococcales</taxon>
        <taxon>Methanocaldococcaceae</taxon>
        <taxon>Methanocaldococcus</taxon>
    </lineage>
</organism>
<keyword evidence="4" id="KW-0520">NAD</keyword>
<dbReference type="PATRIC" id="fig|1069083.5.peg.946"/>
<name>N6V0V5_9EURY</name>
<evidence type="ECO:0000256" key="4">
    <source>
        <dbReference type="ARBA" id="ARBA00023027"/>
    </source>
</evidence>
<dbReference type="SUPFAM" id="SSF51735">
    <property type="entry name" value="NAD(P)-binding Rossmann-fold domains"/>
    <property type="match status" value="1"/>
</dbReference>
<keyword evidence="5" id="KW-0627">Porphyrin biosynthesis</keyword>
<evidence type="ECO:0000313" key="8">
    <source>
        <dbReference type="Proteomes" id="UP000053695"/>
    </source>
</evidence>
<dbReference type="OrthoDB" id="10510at2157"/>
<dbReference type="SUPFAM" id="SSF75615">
    <property type="entry name" value="Siroheme synthase middle domains-like"/>
    <property type="match status" value="1"/>
</dbReference>
<dbReference type="InterPro" id="IPR028161">
    <property type="entry name" value="Met8-like"/>
</dbReference>
<dbReference type="GO" id="GO:0004325">
    <property type="term" value="F:ferrochelatase activity"/>
    <property type="evidence" value="ECO:0007669"/>
    <property type="project" value="InterPro"/>
</dbReference>
<dbReference type="NCBIfam" id="TIGR01470">
    <property type="entry name" value="cysG_Nterm"/>
    <property type="match status" value="1"/>
</dbReference>
<dbReference type="UniPathway" id="UPA00262">
    <property type="reaction ID" value="UER00222"/>
</dbReference>
<evidence type="ECO:0000256" key="6">
    <source>
        <dbReference type="ARBA" id="ARBA00047561"/>
    </source>
</evidence>
<dbReference type="AlphaFoldDB" id="N6V0V5"/>
<dbReference type="RefSeq" id="WP_004592048.1">
    <property type="nucleotide sequence ID" value="NZ_APMM01000031.1"/>
</dbReference>
<gene>
    <name evidence="7" type="ORF">J422_04830</name>
</gene>
<comment type="pathway">
    <text evidence="1">Porphyrin-containing compound metabolism; siroheme biosynthesis; sirohydrochlorin from precorrin-2: step 1/1.</text>
</comment>
<keyword evidence="3" id="KW-0560">Oxidoreductase</keyword>
<dbReference type="Pfam" id="PF13241">
    <property type="entry name" value="NAD_binding_7"/>
    <property type="match status" value="1"/>
</dbReference>
<evidence type="ECO:0000313" key="7">
    <source>
        <dbReference type="EMBL" id="ENN95938.1"/>
    </source>
</evidence>
<dbReference type="InterPro" id="IPR036291">
    <property type="entry name" value="NAD(P)-bd_dom_sf"/>
</dbReference>
<evidence type="ECO:0000256" key="5">
    <source>
        <dbReference type="ARBA" id="ARBA00023244"/>
    </source>
</evidence>
<comment type="catalytic activity">
    <reaction evidence="6">
        <text>precorrin-2 + NAD(+) = sirohydrochlorin + NADH + 2 H(+)</text>
        <dbReference type="Rhea" id="RHEA:15613"/>
        <dbReference type="ChEBI" id="CHEBI:15378"/>
        <dbReference type="ChEBI" id="CHEBI:57540"/>
        <dbReference type="ChEBI" id="CHEBI:57945"/>
        <dbReference type="ChEBI" id="CHEBI:58351"/>
        <dbReference type="ChEBI" id="CHEBI:58827"/>
        <dbReference type="EC" id="1.3.1.76"/>
    </reaction>
</comment>
<reference evidence="7 8" key="1">
    <citation type="journal article" date="2013" name="Genome Announc.">
        <title>Draft Genome Sequence of a Highly Flagellated, Fast-Swimming Archaeon, Methanocaldococcus villosus Strain KIN24-T80 (DSM 22612).</title>
        <authorList>
            <person name="Thennarasu S."/>
            <person name="Polireddy D."/>
            <person name="Antony A."/>
            <person name="Yada M.R."/>
            <person name="Algarawi S."/>
            <person name="Sivakumar N."/>
        </authorList>
    </citation>
    <scope>NUCLEOTIDE SEQUENCE [LARGE SCALE GENOMIC DNA]</scope>
    <source>
        <strain evidence="7 8">KIN24-T80</strain>
    </source>
</reference>
<dbReference type="EMBL" id="APMM01000031">
    <property type="protein sequence ID" value="ENN95938.1"/>
    <property type="molecule type" value="Genomic_DNA"/>
</dbReference>
<proteinExistence type="predicted"/>